<proteinExistence type="predicted"/>
<evidence type="ECO:0000313" key="2">
    <source>
        <dbReference type="Proteomes" id="UP000622475"/>
    </source>
</evidence>
<gene>
    <name evidence="1" type="ORF">IRJ16_09525</name>
</gene>
<sequence length="161" mass="18441">MEIKDLKKLVEHPTFRKEGSDYVKVLEPISVTEVVSLENIYNSGQQFPVALRELLLLAGNDCYVLDYGLNDSQAEMQGSSRAYLTSFGRNYCITRPFFVIDVYNAGTQFLFVYLDEDQEDPIVYEAYMDEAYPNWIESVGGTLSSLIKHRMVRLLSGRNPF</sequence>
<evidence type="ECO:0008006" key="3">
    <source>
        <dbReference type="Google" id="ProtNLM"/>
    </source>
</evidence>
<organism evidence="1 2">
    <name type="scientific">Mucilaginibacter myungsuensis</name>
    <dbReference type="NCBI Taxonomy" id="649104"/>
    <lineage>
        <taxon>Bacteria</taxon>
        <taxon>Pseudomonadati</taxon>
        <taxon>Bacteroidota</taxon>
        <taxon>Sphingobacteriia</taxon>
        <taxon>Sphingobacteriales</taxon>
        <taxon>Sphingobacteriaceae</taxon>
        <taxon>Mucilaginibacter</taxon>
    </lineage>
</organism>
<evidence type="ECO:0000313" key="1">
    <source>
        <dbReference type="EMBL" id="MBE9662123.1"/>
    </source>
</evidence>
<comment type="caution">
    <text evidence="1">The sequence shown here is derived from an EMBL/GenBank/DDBJ whole genome shotgun (WGS) entry which is preliminary data.</text>
</comment>
<dbReference type="RefSeq" id="WP_194111311.1">
    <property type="nucleotide sequence ID" value="NZ_JADFFL010000003.1"/>
</dbReference>
<dbReference type="Proteomes" id="UP000622475">
    <property type="component" value="Unassembled WGS sequence"/>
</dbReference>
<protein>
    <recommendedName>
        <fullName evidence="3">SMI1/KNR4 family protein</fullName>
    </recommendedName>
</protein>
<name>A0A929KY86_9SPHI</name>
<dbReference type="EMBL" id="JADFFL010000003">
    <property type="protein sequence ID" value="MBE9662123.1"/>
    <property type="molecule type" value="Genomic_DNA"/>
</dbReference>
<accession>A0A929KY86</accession>
<dbReference type="AlphaFoldDB" id="A0A929KY86"/>
<keyword evidence="2" id="KW-1185">Reference proteome</keyword>
<reference evidence="1" key="1">
    <citation type="submission" date="2020-10" db="EMBL/GenBank/DDBJ databases">
        <title>Mucilaginibacter mali sp. nov., isolated from rhizosphere soil of apple orchard.</title>
        <authorList>
            <person name="Lee J.-S."/>
            <person name="Kim H.S."/>
            <person name="Kim J.-S."/>
        </authorList>
    </citation>
    <scope>NUCLEOTIDE SEQUENCE</scope>
    <source>
        <strain evidence="1">KCTC 22746</strain>
    </source>
</reference>